<dbReference type="Pfam" id="PF02776">
    <property type="entry name" value="TPP_enzyme_N"/>
    <property type="match status" value="1"/>
</dbReference>
<dbReference type="InterPro" id="IPR012000">
    <property type="entry name" value="Thiamin_PyroP_enz_cen_dom"/>
</dbReference>
<dbReference type="InterPro" id="IPR029035">
    <property type="entry name" value="DHS-like_NAD/FAD-binding_dom"/>
</dbReference>
<dbReference type="InterPro" id="IPR012001">
    <property type="entry name" value="Thiamin_PyroP_enz_TPP-bd_dom"/>
</dbReference>
<evidence type="ECO:0000259" key="6">
    <source>
        <dbReference type="Pfam" id="PF02775"/>
    </source>
</evidence>
<dbReference type="CDD" id="cd07035">
    <property type="entry name" value="TPP_PYR_POX_like"/>
    <property type="match status" value="1"/>
</dbReference>
<feature type="domain" description="Thiamine pyrophosphate enzyme N-terminal TPP-binding" evidence="7">
    <location>
        <begin position="46"/>
        <end position="156"/>
    </location>
</feature>
<evidence type="ECO:0000259" key="7">
    <source>
        <dbReference type="Pfam" id="PF02776"/>
    </source>
</evidence>
<dbReference type="PANTHER" id="PTHR18968:SF167">
    <property type="entry name" value="ACETOLACTATE SYNTHASE LARGE SUBUNIT ILVB2-RELATED"/>
    <property type="match status" value="1"/>
</dbReference>
<dbReference type="Pfam" id="PF00205">
    <property type="entry name" value="TPP_enzyme_M"/>
    <property type="match status" value="1"/>
</dbReference>
<dbReference type="RefSeq" id="WP_323273874.1">
    <property type="nucleotide sequence ID" value="NZ_JAYGHT010000001.1"/>
</dbReference>
<feature type="domain" description="Thiamine pyrophosphate enzyme TPP-binding" evidence="6">
    <location>
        <begin position="430"/>
        <end position="572"/>
    </location>
</feature>
<comment type="similarity">
    <text evidence="1 3">Belongs to the TPP enzyme family.</text>
</comment>
<dbReference type="Pfam" id="PF02775">
    <property type="entry name" value="TPP_enzyme_C"/>
    <property type="match status" value="1"/>
</dbReference>
<keyword evidence="9" id="KW-1185">Reference proteome</keyword>
<dbReference type="EMBL" id="JAYGHT010000001">
    <property type="protein sequence ID" value="MEA5517381.1"/>
    <property type="molecule type" value="Genomic_DNA"/>
</dbReference>
<evidence type="ECO:0000256" key="2">
    <source>
        <dbReference type="ARBA" id="ARBA00023052"/>
    </source>
</evidence>
<feature type="region of interest" description="Disordered" evidence="4">
    <location>
        <begin position="600"/>
        <end position="627"/>
    </location>
</feature>
<feature type="compositionally biased region" description="Basic and acidic residues" evidence="4">
    <location>
        <begin position="600"/>
        <end position="613"/>
    </location>
</feature>
<evidence type="ECO:0000259" key="5">
    <source>
        <dbReference type="Pfam" id="PF00205"/>
    </source>
</evidence>
<dbReference type="InterPro" id="IPR011766">
    <property type="entry name" value="TPP_enzyme_TPP-bd"/>
</dbReference>
<protein>
    <submittedName>
        <fullName evidence="8">Scytonemin biosynthesis protein ScyA</fullName>
    </submittedName>
</protein>
<evidence type="ECO:0000256" key="1">
    <source>
        <dbReference type="ARBA" id="ARBA00007812"/>
    </source>
</evidence>
<organism evidence="8 9">
    <name type="scientific">Limnoraphis robusta CCNP1315</name>
    <dbReference type="NCBI Taxonomy" id="3110306"/>
    <lineage>
        <taxon>Bacteria</taxon>
        <taxon>Bacillati</taxon>
        <taxon>Cyanobacteriota</taxon>
        <taxon>Cyanophyceae</taxon>
        <taxon>Oscillatoriophycideae</taxon>
        <taxon>Oscillatoriales</taxon>
        <taxon>Sirenicapillariaceae</taxon>
        <taxon>Limnoraphis</taxon>
    </lineage>
</organism>
<dbReference type="Gene3D" id="3.40.50.970">
    <property type="match status" value="2"/>
</dbReference>
<dbReference type="CDD" id="cd00568">
    <property type="entry name" value="TPP_enzymes"/>
    <property type="match status" value="1"/>
</dbReference>
<dbReference type="SUPFAM" id="SSF52518">
    <property type="entry name" value="Thiamin diphosphate-binding fold (THDP-binding)"/>
    <property type="match status" value="2"/>
</dbReference>
<evidence type="ECO:0000313" key="8">
    <source>
        <dbReference type="EMBL" id="MEA5517381.1"/>
    </source>
</evidence>
<dbReference type="Proteomes" id="UP001301728">
    <property type="component" value="Unassembled WGS sequence"/>
</dbReference>
<proteinExistence type="inferred from homology"/>
<feature type="domain" description="Thiamine pyrophosphate enzyme central" evidence="5">
    <location>
        <begin position="251"/>
        <end position="374"/>
    </location>
</feature>
<sequence length="627" mass="66909">MSNQSTKYSPVITQEKPIKIANKQLVEESVESSHQSQSAVKKETSVCQALVKLLEDLGVEWAFGVSGGAMATLWHTLSNSRQIQVVHCRHESGAAFAALEASLATNSPVVVFSTAGPGITNTLTGLFAARGEGGKVIHLSACTSPSQRGRWSIQETSARTLPQDGLFNSGALYNYATVIDCPEQLPQIGRRLIQGLSQPGGFTAHISTPTGVQTLPMPMSLPKATVVESAIAATDSLISHCVELLSEGPFAIWVGYGARLATKEIMQLAEITGAAVMCSPRAKGLFPEDHPQFVGITGLGGHGSVLNYFKAVKPLRTLVLGTRMGEPTSFWSPDLIPSQGFIQVDIDPSVIGASYPTAPTIPVQADIGTFLRQLLPHLSNNYPKQTANLPNPEREPIAEATSTLVRPEILMEAIQKIIVEGSDAVVLAESGNSFTWSTHLLRFSQPNRYRVSTGVGSMGHATTGVLGPAVAKGNKAVAIVGDGSMLMNSEVSTAVKYQIPAVWIVLNDARYNMCYQGMAMLGLQADALMPQTDFTMIAQGMGAESIQVDCESQLEDALTKAMAAPGPFVIDVKIDANRHAPSKGRTKSLANRSAVKIEEKPELKDYSLDDHSSKNGSSKEQVSFPMV</sequence>
<gene>
    <name evidence="8" type="primary">scyA</name>
    <name evidence="8" type="ORF">VB854_00310</name>
</gene>
<dbReference type="NCBIfam" id="NF035923">
    <property type="entry name" value="TPP_ScyA"/>
    <property type="match status" value="1"/>
</dbReference>
<evidence type="ECO:0000256" key="4">
    <source>
        <dbReference type="SAM" id="MobiDB-lite"/>
    </source>
</evidence>
<reference evidence="8 9" key="1">
    <citation type="submission" date="2023-12" db="EMBL/GenBank/DDBJ databases">
        <title>Baltic Sea Cyanobacteria.</title>
        <authorList>
            <person name="Delbaje E."/>
            <person name="Fewer D.P."/>
            <person name="Shishido T.K."/>
        </authorList>
    </citation>
    <scope>NUCLEOTIDE SEQUENCE [LARGE SCALE GENOMIC DNA]</scope>
    <source>
        <strain evidence="8 9">CCNP 1315</strain>
    </source>
</reference>
<dbReference type="SUPFAM" id="SSF52467">
    <property type="entry name" value="DHS-like NAD/FAD-binding domain"/>
    <property type="match status" value="1"/>
</dbReference>
<evidence type="ECO:0000313" key="9">
    <source>
        <dbReference type="Proteomes" id="UP001301728"/>
    </source>
</evidence>
<dbReference type="PANTHER" id="PTHR18968">
    <property type="entry name" value="THIAMINE PYROPHOSPHATE ENZYMES"/>
    <property type="match status" value="1"/>
</dbReference>
<accession>A0ABU5TR57</accession>
<comment type="caution">
    <text evidence="8">The sequence shown here is derived from an EMBL/GenBank/DDBJ whole genome shotgun (WGS) entry which is preliminary data.</text>
</comment>
<dbReference type="InterPro" id="IPR029061">
    <property type="entry name" value="THDP-binding"/>
</dbReference>
<dbReference type="InterPro" id="IPR045229">
    <property type="entry name" value="TPP_enz"/>
</dbReference>
<name>A0ABU5TR57_9CYAN</name>
<keyword evidence="2 3" id="KW-0786">Thiamine pyrophosphate</keyword>
<dbReference type="Gene3D" id="3.40.50.1220">
    <property type="entry name" value="TPP-binding domain"/>
    <property type="match status" value="1"/>
</dbReference>
<evidence type="ECO:0000256" key="3">
    <source>
        <dbReference type="RuleBase" id="RU362132"/>
    </source>
</evidence>